<evidence type="ECO:0000313" key="2">
    <source>
        <dbReference type="EMBL" id="KAF2663448.1"/>
    </source>
</evidence>
<keyword evidence="1" id="KW-0732">Signal</keyword>
<gene>
    <name evidence="2" type="ORF">BT63DRAFT_119198</name>
</gene>
<dbReference type="EMBL" id="MU004245">
    <property type="protein sequence ID" value="KAF2663448.1"/>
    <property type="molecule type" value="Genomic_DNA"/>
</dbReference>
<name>A0A6A6TX86_9PEZI</name>
<dbReference type="AlphaFoldDB" id="A0A6A6TX86"/>
<feature type="signal peptide" evidence="1">
    <location>
        <begin position="1"/>
        <end position="15"/>
    </location>
</feature>
<feature type="chain" id="PRO_5025580304" evidence="1">
    <location>
        <begin position="16"/>
        <end position="362"/>
    </location>
</feature>
<reference evidence="2" key="1">
    <citation type="journal article" date="2020" name="Stud. Mycol.">
        <title>101 Dothideomycetes genomes: a test case for predicting lifestyles and emergence of pathogens.</title>
        <authorList>
            <person name="Haridas S."/>
            <person name="Albert R."/>
            <person name="Binder M."/>
            <person name="Bloem J."/>
            <person name="Labutti K."/>
            <person name="Salamov A."/>
            <person name="Andreopoulos B."/>
            <person name="Baker S."/>
            <person name="Barry K."/>
            <person name="Bills G."/>
            <person name="Bluhm B."/>
            <person name="Cannon C."/>
            <person name="Castanera R."/>
            <person name="Culley D."/>
            <person name="Daum C."/>
            <person name="Ezra D."/>
            <person name="Gonzalez J."/>
            <person name="Henrissat B."/>
            <person name="Kuo A."/>
            <person name="Liang C."/>
            <person name="Lipzen A."/>
            <person name="Lutzoni F."/>
            <person name="Magnuson J."/>
            <person name="Mondo S."/>
            <person name="Nolan M."/>
            <person name="Ohm R."/>
            <person name="Pangilinan J."/>
            <person name="Park H.-J."/>
            <person name="Ramirez L."/>
            <person name="Alfaro M."/>
            <person name="Sun H."/>
            <person name="Tritt A."/>
            <person name="Yoshinaga Y."/>
            <person name="Zwiers L.-H."/>
            <person name="Turgeon B."/>
            <person name="Goodwin S."/>
            <person name="Spatafora J."/>
            <person name="Crous P."/>
            <person name="Grigoriev I."/>
        </authorList>
    </citation>
    <scope>NUCLEOTIDE SEQUENCE</scope>
    <source>
        <strain evidence="2">CBS 115976</strain>
    </source>
</reference>
<sequence>MKIPSILVAAPLVLGTPVDIERRQQQPKYAQTPSLDQLQDGYFKATAGIMAANVPKMRIAKSVAETSTMKAAGAKKSSIWFGPITLLTEEQLQKAAAKTGGLGIKINANTNTMASTVSGFPSDVTILKAHTELKYEDGSPAQLSNGIENHHVTYSNLDKQPQSPFACNVKAKDSSPSRILSFAPLTGVGGNETSSGLYTTPDGAFPAGYYLGKDDKIMLSAELVNHANTTKDVYAVTEIDYVPGQPAGYLDSGVVMFAMNQCDGWSMPSIRGWPGYNKFTIKGTPATAVMDGYMLLRRGRVHDGGTSITLRVNGRTVCDSQAVYGQAGTGVSNMTQCTDPMKIIRGDQMEVEAYFDLDKHPA</sequence>
<evidence type="ECO:0000313" key="3">
    <source>
        <dbReference type="Proteomes" id="UP000799302"/>
    </source>
</evidence>
<proteinExistence type="predicted"/>
<dbReference type="Proteomes" id="UP000799302">
    <property type="component" value="Unassembled WGS sequence"/>
</dbReference>
<organism evidence="2 3">
    <name type="scientific">Microthyrium microscopicum</name>
    <dbReference type="NCBI Taxonomy" id="703497"/>
    <lineage>
        <taxon>Eukaryota</taxon>
        <taxon>Fungi</taxon>
        <taxon>Dikarya</taxon>
        <taxon>Ascomycota</taxon>
        <taxon>Pezizomycotina</taxon>
        <taxon>Dothideomycetes</taxon>
        <taxon>Dothideomycetes incertae sedis</taxon>
        <taxon>Microthyriales</taxon>
        <taxon>Microthyriaceae</taxon>
        <taxon>Microthyrium</taxon>
    </lineage>
</organism>
<accession>A0A6A6TX86</accession>
<keyword evidence="3" id="KW-1185">Reference proteome</keyword>
<evidence type="ECO:0000256" key="1">
    <source>
        <dbReference type="SAM" id="SignalP"/>
    </source>
</evidence>
<protein>
    <submittedName>
        <fullName evidence="2">Uncharacterized protein</fullName>
    </submittedName>
</protein>